<feature type="transmembrane region" description="Helical" evidence="1">
    <location>
        <begin position="112"/>
        <end position="134"/>
    </location>
</feature>
<proteinExistence type="predicted"/>
<feature type="transmembrane region" description="Helical" evidence="1">
    <location>
        <begin position="80"/>
        <end position="100"/>
    </location>
</feature>
<keyword evidence="1" id="KW-1133">Transmembrane helix</keyword>
<gene>
    <name evidence="2" type="ORF">NF556_13745</name>
</gene>
<sequence length="143" mass="14704">MRIGMGTGRPRPGSSSIALCAVLGLVLAGVLWLVWRPTTDECDLVGQCLGETFGALLATLLAIPVAAVALWFLRVRPALLTSLVGVGIGGLLILTVSQLVDVPGDVTTTLAPGWAWLMVGAFSGAVAFLILGPVRGQRASAAR</sequence>
<name>A0ABY4YPJ2_9MICO</name>
<protein>
    <submittedName>
        <fullName evidence="2">Uncharacterized protein</fullName>
    </submittedName>
</protein>
<feature type="transmembrane region" description="Helical" evidence="1">
    <location>
        <begin position="55"/>
        <end position="73"/>
    </location>
</feature>
<evidence type="ECO:0000313" key="3">
    <source>
        <dbReference type="Proteomes" id="UP001056455"/>
    </source>
</evidence>
<accession>A0ABY4YPJ2</accession>
<keyword evidence="1" id="KW-0472">Membrane</keyword>
<reference evidence="2" key="1">
    <citation type="submission" date="2022-06" db="EMBL/GenBank/DDBJ databases">
        <title>Ornithinimicrobium HY1793.</title>
        <authorList>
            <person name="Huang Y."/>
        </authorList>
    </citation>
    <scope>NUCLEOTIDE SEQUENCE</scope>
    <source>
        <strain evidence="2">HY1793</strain>
    </source>
</reference>
<dbReference type="Proteomes" id="UP001056455">
    <property type="component" value="Chromosome"/>
</dbReference>
<evidence type="ECO:0000313" key="2">
    <source>
        <dbReference type="EMBL" id="USQ78685.1"/>
    </source>
</evidence>
<evidence type="ECO:0000256" key="1">
    <source>
        <dbReference type="SAM" id="Phobius"/>
    </source>
</evidence>
<feature type="transmembrane region" description="Helical" evidence="1">
    <location>
        <begin position="12"/>
        <end position="35"/>
    </location>
</feature>
<keyword evidence="1" id="KW-0812">Transmembrane</keyword>
<keyword evidence="3" id="KW-1185">Reference proteome</keyword>
<dbReference type="RefSeq" id="WP_252591482.1">
    <property type="nucleotide sequence ID" value="NZ_CP099489.1"/>
</dbReference>
<dbReference type="EMBL" id="CP099489">
    <property type="protein sequence ID" value="USQ78685.1"/>
    <property type="molecule type" value="Genomic_DNA"/>
</dbReference>
<organism evidence="2 3">
    <name type="scientific">Ornithinimicrobium faecis</name>
    <dbReference type="NCBI Taxonomy" id="2934158"/>
    <lineage>
        <taxon>Bacteria</taxon>
        <taxon>Bacillati</taxon>
        <taxon>Actinomycetota</taxon>
        <taxon>Actinomycetes</taxon>
        <taxon>Micrococcales</taxon>
        <taxon>Ornithinimicrobiaceae</taxon>
        <taxon>Ornithinimicrobium</taxon>
    </lineage>
</organism>